<evidence type="ECO:0000313" key="2">
    <source>
        <dbReference type="Proteomes" id="UP001596023"/>
    </source>
</evidence>
<dbReference type="Proteomes" id="UP001596023">
    <property type="component" value="Unassembled WGS sequence"/>
</dbReference>
<name>A0ABV9L1G6_9BACT</name>
<comment type="caution">
    <text evidence="1">The sequence shown here is derived from an EMBL/GenBank/DDBJ whole genome shotgun (WGS) entry which is preliminary data.</text>
</comment>
<keyword evidence="2" id="KW-1185">Reference proteome</keyword>
<reference evidence="2" key="1">
    <citation type="journal article" date="2019" name="Int. J. Syst. Evol. Microbiol.">
        <title>The Global Catalogue of Microorganisms (GCM) 10K type strain sequencing project: providing services to taxonomists for standard genome sequencing and annotation.</title>
        <authorList>
            <consortium name="The Broad Institute Genomics Platform"/>
            <consortium name="The Broad Institute Genome Sequencing Center for Infectious Disease"/>
            <person name="Wu L."/>
            <person name="Ma J."/>
        </authorList>
    </citation>
    <scope>NUCLEOTIDE SEQUENCE [LARGE SCALE GENOMIC DNA]</scope>
    <source>
        <strain evidence="2">CCUG 66188</strain>
    </source>
</reference>
<accession>A0ABV9L1G6</accession>
<organism evidence="1 2">
    <name type="scientific">Dysgonomonas termitidis</name>
    <dbReference type="NCBI Taxonomy" id="1516126"/>
    <lineage>
        <taxon>Bacteria</taxon>
        <taxon>Pseudomonadati</taxon>
        <taxon>Bacteroidota</taxon>
        <taxon>Bacteroidia</taxon>
        <taxon>Bacteroidales</taxon>
        <taxon>Dysgonomonadaceae</taxon>
        <taxon>Dysgonomonas</taxon>
    </lineage>
</organism>
<evidence type="ECO:0008006" key="3">
    <source>
        <dbReference type="Google" id="ProtNLM"/>
    </source>
</evidence>
<gene>
    <name evidence="1" type="ORF">ACFO6W_21470</name>
</gene>
<sequence>MKNELIRQLKEQFLSDCDEIAQKTIRELGINNPEVGFVLPMGLFQLKETLINAYPQVQHELGSLTRDEFIKIIEDAVHTTMDKYFEK</sequence>
<dbReference type="RefSeq" id="WP_380000311.1">
    <property type="nucleotide sequence ID" value="NZ_JBHSGN010000128.1"/>
</dbReference>
<protein>
    <recommendedName>
        <fullName evidence="3">Competence protein ComFB</fullName>
    </recommendedName>
</protein>
<evidence type="ECO:0000313" key="1">
    <source>
        <dbReference type="EMBL" id="MFC4676260.1"/>
    </source>
</evidence>
<dbReference type="EMBL" id="JBHSGN010000128">
    <property type="protein sequence ID" value="MFC4676260.1"/>
    <property type="molecule type" value="Genomic_DNA"/>
</dbReference>
<proteinExistence type="predicted"/>